<feature type="non-terminal residue" evidence="2">
    <location>
        <position position="60"/>
    </location>
</feature>
<comment type="caution">
    <text evidence="2">The sequence shown here is derived from an EMBL/GenBank/DDBJ whole genome shotgun (WGS) entry which is preliminary data.</text>
</comment>
<keyword evidence="3" id="KW-1185">Reference proteome</keyword>
<dbReference type="EMBL" id="CAJOBG010018977">
    <property type="protein sequence ID" value="CAF4317516.1"/>
    <property type="molecule type" value="Genomic_DNA"/>
</dbReference>
<feature type="region of interest" description="Disordered" evidence="1">
    <location>
        <begin position="1"/>
        <end position="60"/>
    </location>
</feature>
<proteinExistence type="predicted"/>
<dbReference type="Proteomes" id="UP000663866">
    <property type="component" value="Unassembled WGS sequence"/>
</dbReference>
<feature type="non-terminal residue" evidence="2">
    <location>
        <position position="1"/>
    </location>
</feature>
<protein>
    <submittedName>
        <fullName evidence="2">Uncharacterized protein</fullName>
    </submittedName>
</protein>
<accession>A0A820IW98</accession>
<reference evidence="2" key="1">
    <citation type="submission" date="2021-02" db="EMBL/GenBank/DDBJ databases">
        <authorList>
            <person name="Nowell W R."/>
        </authorList>
    </citation>
    <scope>NUCLEOTIDE SEQUENCE</scope>
</reference>
<feature type="compositionally biased region" description="Polar residues" evidence="1">
    <location>
        <begin position="1"/>
        <end position="13"/>
    </location>
</feature>
<evidence type="ECO:0000313" key="3">
    <source>
        <dbReference type="Proteomes" id="UP000663866"/>
    </source>
</evidence>
<name>A0A820IW98_9BILA</name>
<evidence type="ECO:0000256" key="1">
    <source>
        <dbReference type="SAM" id="MobiDB-lite"/>
    </source>
</evidence>
<dbReference type="AlphaFoldDB" id="A0A820IW98"/>
<evidence type="ECO:0000313" key="2">
    <source>
        <dbReference type="EMBL" id="CAF4317516.1"/>
    </source>
</evidence>
<gene>
    <name evidence="2" type="ORF">OVN521_LOCUS31865</name>
</gene>
<feature type="compositionally biased region" description="Acidic residues" evidence="1">
    <location>
        <begin position="28"/>
        <end position="52"/>
    </location>
</feature>
<sequence length="60" mass="6735">TPKTTTDMYQYNSESDDDAEFDTHNIDVPEDLEEDEVSSDEENSSENDEENDIAGASTEN</sequence>
<organism evidence="2 3">
    <name type="scientific">Rotaria magnacalcarata</name>
    <dbReference type="NCBI Taxonomy" id="392030"/>
    <lineage>
        <taxon>Eukaryota</taxon>
        <taxon>Metazoa</taxon>
        <taxon>Spiralia</taxon>
        <taxon>Gnathifera</taxon>
        <taxon>Rotifera</taxon>
        <taxon>Eurotatoria</taxon>
        <taxon>Bdelloidea</taxon>
        <taxon>Philodinida</taxon>
        <taxon>Philodinidae</taxon>
        <taxon>Rotaria</taxon>
    </lineage>
</organism>